<dbReference type="AlphaFoldDB" id="A0A096AGR7"/>
<dbReference type="EMBL" id="JRNH01000021">
    <property type="protein sequence ID" value="KGF20154.1"/>
    <property type="molecule type" value="Genomic_DNA"/>
</dbReference>
<dbReference type="Proteomes" id="UP000053528">
    <property type="component" value="Unassembled WGS sequence"/>
</dbReference>
<name>A0A096AGR7_9MICC</name>
<accession>A0A096AGR7</accession>
<organism evidence="1 2">
    <name type="scientific">Pseudoglutamicibacter albus DNF00011</name>
    <dbReference type="NCBI Taxonomy" id="1401063"/>
    <lineage>
        <taxon>Bacteria</taxon>
        <taxon>Bacillati</taxon>
        <taxon>Actinomycetota</taxon>
        <taxon>Actinomycetes</taxon>
        <taxon>Micrococcales</taxon>
        <taxon>Micrococcaceae</taxon>
        <taxon>Pseudoglutamicibacter</taxon>
    </lineage>
</organism>
<proteinExistence type="predicted"/>
<reference evidence="1 2" key="1">
    <citation type="submission" date="2014-07" db="EMBL/GenBank/DDBJ databases">
        <authorList>
            <person name="McCorrison J."/>
            <person name="Sanka R."/>
            <person name="Torralba M."/>
            <person name="Gillis M."/>
            <person name="Haft D.H."/>
            <person name="Methe B."/>
            <person name="Sutton G."/>
            <person name="Nelson K.E."/>
        </authorList>
    </citation>
    <scope>NUCLEOTIDE SEQUENCE [LARGE SCALE GENOMIC DNA]</scope>
    <source>
        <strain evidence="1 2">DNF00011</strain>
    </source>
</reference>
<gene>
    <name evidence="1" type="ORF">HMPREF2128_06635</name>
</gene>
<protein>
    <submittedName>
        <fullName evidence="1">Uncharacterized protein</fullName>
    </submittedName>
</protein>
<evidence type="ECO:0000313" key="2">
    <source>
        <dbReference type="Proteomes" id="UP000053528"/>
    </source>
</evidence>
<sequence length="97" mass="10503">MHALNDLRISVECYIHMLYGMESDVTAAHAAVNRCQIPDWKGKAKHRYESARDEASLIMHGAGASLKDVQACAAAALAAINEQRIRLGIGLDLTGVQ</sequence>
<comment type="caution">
    <text evidence="1">The sequence shown here is derived from an EMBL/GenBank/DDBJ whole genome shotgun (WGS) entry which is preliminary data.</text>
</comment>
<dbReference type="RefSeq" id="WP_035756384.1">
    <property type="nucleotide sequence ID" value="NZ_JRNH01000021.1"/>
</dbReference>
<evidence type="ECO:0000313" key="1">
    <source>
        <dbReference type="EMBL" id="KGF20154.1"/>
    </source>
</evidence>